<comment type="caution">
    <text evidence="1">The sequence shown here is derived from an EMBL/GenBank/DDBJ whole genome shotgun (WGS) entry which is preliminary data.</text>
</comment>
<name>A0A9Q0RUH0_9DIPT</name>
<keyword evidence="2" id="KW-1185">Reference proteome</keyword>
<gene>
    <name evidence="1" type="ORF">Bhyg_16692</name>
</gene>
<evidence type="ECO:0000313" key="1">
    <source>
        <dbReference type="EMBL" id="KAJ6628456.1"/>
    </source>
</evidence>
<reference evidence="1" key="1">
    <citation type="submission" date="2022-07" db="EMBL/GenBank/DDBJ databases">
        <authorList>
            <person name="Trinca V."/>
            <person name="Uliana J.V.C."/>
            <person name="Torres T.T."/>
            <person name="Ward R.J."/>
            <person name="Monesi N."/>
        </authorList>
    </citation>
    <scope>NUCLEOTIDE SEQUENCE</scope>
    <source>
        <strain evidence="1">HSMRA1968</strain>
        <tissue evidence="1">Whole embryos</tissue>
    </source>
</reference>
<evidence type="ECO:0000313" key="2">
    <source>
        <dbReference type="Proteomes" id="UP001151699"/>
    </source>
</evidence>
<proteinExistence type="predicted"/>
<accession>A0A9Q0RUH0</accession>
<sequence>ECQGKCDLPKPIKSTLWEYQNPIAIESSTTRHKENYKHLIHVRPEGPEEPPKPIKSTLWEYQNPIAIESSTTRHKENYKHLIHVRPEGSEEKVCVTGRDVCFRV</sequence>
<organism evidence="1 2">
    <name type="scientific">Pseudolycoriella hygida</name>
    <dbReference type="NCBI Taxonomy" id="35572"/>
    <lineage>
        <taxon>Eukaryota</taxon>
        <taxon>Metazoa</taxon>
        <taxon>Ecdysozoa</taxon>
        <taxon>Arthropoda</taxon>
        <taxon>Hexapoda</taxon>
        <taxon>Insecta</taxon>
        <taxon>Pterygota</taxon>
        <taxon>Neoptera</taxon>
        <taxon>Endopterygota</taxon>
        <taxon>Diptera</taxon>
        <taxon>Nematocera</taxon>
        <taxon>Sciaroidea</taxon>
        <taxon>Sciaridae</taxon>
        <taxon>Pseudolycoriella</taxon>
    </lineage>
</organism>
<protein>
    <submittedName>
        <fullName evidence="1">Uncharacterized protein</fullName>
    </submittedName>
</protein>
<dbReference type="AlphaFoldDB" id="A0A9Q0RUH0"/>
<feature type="non-terminal residue" evidence="1">
    <location>
        <position position="1"/>
    </location>
</feature>
<dbReference type="Proteomes" id="UP001151699">
    <property type="component" value="Unassembled WGS sequence"/>
</dbReference>
<dbReference type="EMBL" id="WJQU01003017">
    <property type="protein sequence ID" value="KAJ6628456.1"/>
    <property type="molecule type" value="Genomic_DNA"/>
</dbReference>